<feature type="transmembrane region" description="Helical" evidence="1">
    <location>
        <begin position="253"/>
        <end position="270"/>
    </location>
</feature>
<feature type="transmembrane region" description="Helical" evidence="1">
    <location>
        <begin position="346"/>
        <end position="364"/>
    </location>
</feature>
<keyword evidence="1" id="KW-0812">Transmembrane</keyword>
<feature type="transmembrane region" description="Helical" evidence="1">
    <location>
        <begin position="147"/>
        <end position="167"/>
    </location>
</feature>
<name>A0A1I3JW28_9FLAO</name>
<proteinExistence type="predicted"/>
<feature type="transmembrane region" description="Helical" evidence="1">
    <location>
        <begin position="107"/>
        <end position="127"/>
    </location>
</feature>
<feature type="transmembrane region" description="Helical" evidence="1">
    <location>
        <begin position="20"/>
        <end position="39"/>
    </location>
</feature>
<protein>
    <recommendedName>
        <fullName evidence="4">DUF4153 domain-containing protein</fullName>
    </recommendedName>
</protein>
<feature type="transmembrane region" description="Helical" evidence="1">
    <location>
        <begin position="220"/>
        <end position="241"/>
    </location>
</feature>
<keyword evidence="1" id="KW-0472">Membrane</keyword>
<reference evidence="3" key="1">
    <citation type="submission" date="2016-10" db="EMBL/GenBank/DDBJ databases">
        <authorList>
            <person name="Varghese N."/>
            <person name="Submissions S."/>
        </authorList>
    </citation>
    <scope>NUCLEOTIDE SEQUENCE [LARGE SCALE GENOMIC DNA]</scope>
    <source>
        <strain evidence="3">DSM 22251</strain>
    </source>
</reference>
<keyword evidence="1" id="KW-1133">Transmembrane helix</keyword>
<dbReference type="RefSeq" id="WP_089818216.1">
    <property type="nucleotide sequence ID" value="NZ_FORQ01000001.1"/>
</dbReference>
<feature type="transmembrane region" description="Helical" evidence="1">
    <location>
        <begin position="179"/>
        <end position="199"/>
    </location>
</feature>
<accession>A0A1I3JW28</accession>
<keyword evidence="3" id="KW-1185">Reference proteome</keyword>
<feature type="transmembrane region" description="Helical" evidence="1">
    <location>
        <begin position="320"/>
        <end position="339"/>
    </location>
</feature>
<dbReference type="Pfam" id="PF13687">
    <property type="entry name" value="DUF4153"/>
    <property type="match status" value="1"/>
</dbReference>
<organism evidence="2 3">
    <name type="scientific">Kaistella treverensis</name>
    <dbReference type="NCBI Taxonomy" id="631455"/>
    <lineage>
        <taxon>Bacteria</taxon>
        <taxon>Pseudomonadati</taxon>
        <taxon>Bacteroidota</taxon>
        <taxon>Flavobacteriia</taxon>
        <taxon>Flavobacteriales</taxon>
        <taxon>Weeksellaceae</taxon>
        <taxon>Chryseobacterium group</taxon>
        <taxon>Kaistella</taxon>
    </lineage>
</organism>
<dbReference type="InterPro" id="IPR025291">
    <property type="entry name" value="DUF4153"/>
</dbReference>
<evidence type="ECO:0000313" key="2">
    <source>
        <dbReference type="EMBL" id="SFI64442.1"/>
    </source>
</evidence>
<feature type="transmembrane region" description="Helical" evidence="1">
    <location>
        <begin position="78"/>
        <end position="95"/>
    </location>
</feature>
<feature type="transmembrane region" description="Helical" evidence="1">
    <location>
        <begin position="290"/>
        <end position="308"/>
    </location>
</feature>
<sequence length="599" mass="68785">MLNKLKDILGKTGAVFQNYAMVLVMAFIAAISMICFVELNAPTTEPTFEFLKVALVSALGISLFFGLKMLSQRIGRELVLQLIGILVLVVIYFILPAREKDFTEVYAFVLIPVFLLSHLLVSFVAFIGKNKELNFWQYNKNLFINTFLTGIFTGVLTGGVLLAILAVDQLFDFNFDDHYYSYIFTFFSIFGSCFIFLLFNEKGLQYLERNGDFPVVLKFFTQYILIPLLIIYAIILYFYSAKILINWELPRGWVSYLILAYSVVGIFAILLVHPLKENSAKSWVKMFSKIFYYTLIPLIILLFTAIFTRILEYGYTEPRYFVLIIALWLTSVVFYFIFISRPTVKFVPISLFAFGLFALIFPYFNAFSTAKRSQKAELINVLAKNKLLKNGTIDFNKKTNNSVAADIADKFDFLAKRHEGEFLQTLVKGDLQRNLAEYIKKGNLYEINGLVRADFTNISYDASSVTVEATQRNRTLISKNNQIAISGYQYLFKAYTYRENSFNFEGNKLELNLSKNQFQSEFFLVFNGQKIDLLPEVRQLFAKNPGMGEARIADLNITKKIDGYEFRIIFGNLVQITNNENKKVFSTNAESVLILVKKN</sequence>
<evidence type="ECO:0000256" key="1">
    <source>
        <dbReference type="SAM" id="Phobius"/>
    </source>
</evidence>
<feature type="transmembrane region" description="Helical" evidence="1">
    <location>
        <begin position="51"/>
        <end position="71"/>
    </location>
</feature>
<dbReference type="AlphaFoldDB" id="A0A1I3JW28"/>
<evidence type="ECO:0000313" key="3">
    <source>
        <dbReference type="Proteomes" id="UP000242560"/>
    </source>
</evidence>
<evidence type="ECO:0008006" key="4">
    <source>
        <dbReference type="Google" id="ProtNLM"/>
    </source>
</evidence>
<dbReference type="EMBL" id="FORQ01000001">
    <property type="protein sequence ID" value="SFI64442.1"/>
    <property type="molecule type" value="Genomic_DNA"/>
</dbReference>
<gene>
    <name evidence="2" type="ORF">SAMN05421638_0428</name>
</gene>
<dbReference type="Proteomes" id="UP000242560">
    <property type="component" value="Unassembled WGS sequence"/>
</dbReference>